<keyword evidence="5" id="KW-0547">Nucleotide-binding</keyword>
<evidence type="ECO:0000256" key="9">
    <source>
        <dbReference type="ARBA" id="ARBA00023136"/>
    </source>
</evidence>
<keyword evidence="7" id="KW-0067">ATP-binding</keyword>
<evidence type="ECO:0000256" key="1">
    <source>
        <dbReference type="ARBA" id="ARBA00004162"/>
    </source>
</evidence>
<evidence type="ECO:0000256" key="4">
    <source>
        <dbReference type="ARBA" id="ARBA00022692"/>
    </source>
</evidence>
<dbReference type="PANTHER" id="PTHR40765:SF2">
    <property type="entry name" value="ESX-2 SECRETION SYSTEM ATPASE ECCB2"/>
    <property type="match status" value="1"/>
</dbReference>
<accession>A0A1I3WXZ1</accession>
<dbReference type="STRING" id="115433.SAMN05421835_11427"/>
<dbReference type="Pfam" id="PF05108">
    <property type="entry name" value="T7SS_ESX1_EccB"/>
    <property type="match status" value="1"/>
</dbReference>
<dbReference type="GO" id="GO:0005524">
    <property type="term" value="F:ATP binding"/>
    <property type="evidence" value="ECO:0007669"/>
    <property type="project" value="UniProtKB-KW"/>
</dbReference>
<dbReference type="AlphaFoldDB" id="A0A1I3WXZ1"/>
<feature type="transmembrane region" description="Helical" evidence="10">
    <location>
        <begin position="39"/>
        <end position="61"/>
    </location>
</feature>
<name>A0A1I3WXZ1_9PSEU</name>
<reference evidence="11 12" key="1">
    <citation type="submission" date="2016-10" db="EMBL/GenBank/DDBJ databases">
        <authorList>
            <person name="de Groot N.N."/>
        </authorList>
    </citation>
    <scope>NUCLEOTIDE SEQUENCE [LARGE SCALE GENOMIC DNA]</scope>
    <source>
        <strain evidence="11 12">DSM 44468</strain>
    </source>
</reference>
<sequence length="468" mass="48097">MQSRKDQVQAYFFVVGRLVAAVTHGSPDRLESPNRRLNTGVVMGFLLAALLVAVFGIYGLFVPGGDTSWRQAGTIVMDKSTGARYVYLDGQLRPVLNYASARLVAANSGGAVVSVSRNSLAGTPVGQPIGIAGAPDSVPTAGNLTSGAWTVCVQQPLTPSGTPVVTVLLAQRESAPLGTGQALLVSTPDGATWLLWQGRRHRVPERWALDALGYGGVPATPVTTSWLNPIPAGPDLAVPQLGRVGQPGPVVDGRPSVIGQVYEVRNPAIDADQLYLVRGDGFVPLSRTAAALVLAAPVTRQAYHDGPVAPIQVGPGALTGVPATGTIGDGLPPVPPELLTPPNGTVPCLRYDPKANATTVELLAQSQVDSDAMPVARHVAGTMADRVVIPGGTGVLARELPAPGATPGAAYLLTDTGVRFPVADANAMAALGYSDSDVVRLPAELLALLPTGPVLSMQAALQNQGPAS</sequence>
<dbReference type="GO" id="GO:0005886">
    <property type="term" value="C:plasma membrane"/>
    <property type="evidence" value="ECO:0007669"/>
    <property type="project" value="UniProtKB-SubCell"/>
</dbReference>
<keyword evidence="6" id="KW-0378">Hydrolase</keyword>
<evidence type="ECO:0000313" key="11">
    <source>
        <dbReference type="EMBL" id="SFK12009.1"/>
    </source>
</evidence>
<comment type="subcellular location">
    <subcellularLocation>
        <location evidence="1">Cell membrane</location>
        <topology evidence="1">Single-pass membrane protein</topology>
    </subcellularLocation>
</comment>
<evidence type="ECO:0000256" key="5">
    <source>
        <dbReference type="ARBA" id="ARBA00022741"/>
    </source>
</evidence>
<keyword evidence="8 10" id="KW-1133">Transmembrane helix</keyword>
<evidence type="ECO:0000256" key="3">
    <source>
        <dbReference type="ARBA" id="ARBA00022475"/>
    </source>
</evidence>
<proteinExistence type="inferred from homology"/>
<evidence type="ECO:0000256" key="8">
    <source>
        <dbReference type="ARBA" id="ARBA00022989"/>
    </source>
</evidence>
<evidence type="ECO:0000256" key="2">
    <source>
        <dbReference type="ARBA" id="ARBA00008149"/>
    </source>
</evidence>
<keyword evidence="4 10" id="KW-0812">Transmembrane</keyword>
<dbReference type="GO" id="GO:0016787">
    <property type="term" value="F:hydrolase activity"/>
    <property type="evidence" value="ECO:0007669"/>
    <property type="project" value="UniProtKB-KW"/>
</dbReference>
<dbReference type="PANTHER" id="PTHR40765">
    <property type="entry name" value="ESX-2 SECRETION SYSTEM ATPASE ECCB2"/>
    <property type="match status" value="1"/>
</dbReference>
<keyword evidence="12" id="KW-1185">Reference proteome</keyword>
<dbReference type="InterPro" id="IPR044857">
    <property type="entry name" value="T7SS_EccB_R1"/>
</dbReference>
<dbReference type="InterPro" id="IPR007795">
    <property type="entry name" value="T7SS_EccB"/>
</dbReference>
<evidence type="ECO:0000256" key="7">
    <source>
        <dbReference type="ARBA" id="ARBA00022840"/>
    </source>
</evidence>
<dbReference type="RefSeq" id="WP_091510878.1">
    <property type="nucleotide sequence ID" value="NZ_CBDQZW010000049.1"/>
</dbReference>
<gene>
    <name evidence="11" type="ORF">SAMN05421835_11427</name>
</gene>
<dbReference type="OrthoDB" id="3847604at2"/>
<protein>
    <submittedName>
        <fullName evidence="11">Type VII secretion protein EccB</fullName>
    </submittedName>
</protein>
<evidence type="ECO:0000256" key="6">
    <source>
        <dbReference type="ARBA" id="ARBA00022801"/>
    </source>
</evidence>
<dbReference type="Proteomes" id="UP000199025">
    <property type="component" value="Unassembled WGS sequence"/>
</dbReference>
<keyword evidence="9 10" id="KW-0472">Membrane</keyword>
<dbReference type="NCBIfam" id="TIGR03919">
    <property type="entry name" value="T7SS_EccB"/>
    <property type="match status" value="1"/>
</dbReference>
<dbReference type="InterPro" id="IPR042485">
    <property type="entry name" value="T7SS_EccB_R3"/>
</dbReference>
<keyword evidence="3" id="KW-1003">Cell membrane</keyword>
<dbReference type="EMBL" id="FORP01000014">
    <property type="protein sequence ID" value="SFK12009.1"/>
    <property type="molecule type" value="Genomic_DNA"/>
</dbReference>
<evidence type="ECO:0000313" key="12">
    <source>
        <dbReference type="Proteomes" id="UP000199025"/>
    </source>
</evidence>
<organism evidence="11 12">
    <name type="scientific">Amycolatopsis sacchari</name>
    <dbReference type="NCBI Taxonomy" id="115433"/>
    <lineage>
        <taxon>Bacteria</taxon>
        <taxon>Bacillati</taxon>
        <taxon>Actinomycetota</taxon>
        <taxon>Actinomycetes</taxon>
        <taxon>Pseudonocardiales</taxon>
        <taxon>Pseudonocardiaceae</taxon>
        <taxon>Amycolatopsis</taxon>
    </lineage>
</organism>
<evidence type="ECO:0000256" key="10">
    <source>
        <dbReference type="SAM" id="Phobius"/>
    </source>
</evidence>
<dbReference type="GO" id="GO:0005576">
    <property type="term" value="C:extracellular region"/>
    <property type="evidence" value="ECO:0007669"/>
    <property type="project" value="TreeGrafter"/>
</dbReference>
<comment type="similarity">
    <text evidence="2">Belongs to the EccB family.</text>
</comment>
<dbReference type="Gene3D" id="2.40.50.910">
    <property type="entry name" value="Type VII secretion system EccB, repeat 3 domain"/>
    <property type="match status" value="1"/>
</dbReference>
<dbReference type="Gene3D" id="3.30.2390.20">
    <property type="entry name" value="Type VII secretion system EccB, repeat 1 domain"/>
    <property type="match status" value="1"/>
</dbReference>